<feature type="compositionally biased region" description="Polar residues" evidence="1">
    <location>
        <begin position="16"/>
        <end position="26"/>
    </location>
</feature>
<gene>
    <name evidence="2" type="ORF">CPECMPGB_00033</name>
    <name evidence="3" type="ORF">DBBAIPCH_00033</name>
</gene>
<name>A0A7G9YM79_9EURY</name>
<evidence type="ECO:0000256" key="1">
    <source>
        <dbReference type="SAM" id="MobiDB-lite"/>
    </source>
</evidence>
<protein>
    <submittedName>
        <fullName evidence="2">Uncharacterized protein</fullName>
    </submittedName>
</protein>
<organism evidence="2">
    <name type="scientific">Candidatus Methanogaster sp. ANME-2c ERB4</name>
    <dbReference type="NCBI Taxonomy" id="2759911"/>
    <lineage>
        <taxon>Archaea</taxon>
        <taxon>Methanobacteriati</taxon>
        <taxon>Methanobacteriota</taxon>
        <taxon>Stenosarchaea group</taxon>
        <taxon>Methanomicrobia</taxon>
        <taxon>Methanosarcinales</taxon>
        <taxon>ANME-2 cluster</taxon>
        <taxon>Candidatus Methanogasteraceae</taxon>
        <taxon>Candidatus Methanogaster</taxon>
    </lineage>
</organism>
<dbReference type="EMBL" id="MT631372">
    <property type="protein sequence ID" value="QNO49150.1"/>
    <property type="molecule type" value="Genomic_DNA"/>
</dbReference>
<dbReference type="EMBL" id="MT631371">
    <property type="protein sequence ID" value="QNO49113.1"/>
    <property type="molecule type" value="Genomic_DNA"/>
</dbReference>
<feature type="compositionally biased region" description="Polar residues" evidence="1">
    <location>
        <begin position="33"/>
        <end position="44"/>
    </location>
</feature>
<reference evidence="2" key="1">
    <citation type="submission" date="2020-06" db="EMBL/GenBank/DDBJ databases">
        <title>Unique genomic features of the anaerobic methanotrophic archaea.</title>
        <authorList>
            <person name="Chadwick G.L."/>
            <person name="Skennerton C.T."/>
            <person name="Laso-Perez R."/>
            <person name="Leu A.O."/>
            <person name="Speth D.R."/>
            <person name="Yu H."/>
            <person name="Morgan-Lang C."/>
            <person name="Hatzenpichler R."/>
            <person name="Goudeau D."/>
            <person name="Malmstrom R."/>
            <person name="Brazelton W.J."/>
            <person name="Woyke T."/>
            <person name="Hallam S.J."/>
            <person name="Tyson G.W."/>
            <person name="Wegener G."/>
            <person name="Boetius A."/>
            <person name="Orphan V."/>
        </authorList>
    </citation>
    <scope>NUCLEOTIDE SEQUENCE</scope>
</reference>
<feature type="region of interest" description="Disordered" evidence="1">
    <location>
        <begin position="1"/>
        <end position="44"/>
    </location>
</feature>
<evidence type="ECO:0000313" key="3">
    <source>
        <dbReference type="EMBL" id="QNO49150.1"/>
    </source>
</evidence>
<evidence type="ECO:0000313" key="2">
    <source>
        <dbReference type="EMBL" id="QNO49113.1"/>
    </source>
</evidence>
<sequence length="57" mass="6351">MKDGMDSFQWLGAVSDDQQGQSTAYQSDGERGMNSSPYDEGTLVQQTTAKYLKQQLE</sequence>
<accession>A0A7G9YM79</accession>
<dbReference type="AlphaFoldDB" id="A0A7G9YM79"/>
<proteinExistence type="predicted"/>